<evidence type="ECO:0000313" key="10">
    <source>
        <dbReference type="EMBL" id="KAG5459463.1"/>
    </source>
</evidence>
<comment type="caution">
    <text evidence="10">The sequence shown here is derived from an EMBL/GenBank/DDBJ whole genome shotgun (WGS) entry which is preliminary data.</text>
</comment>
<protein>
    <recommendedName>
        <fullName evidence="9">Protein YIF1</fullName>
    </recommendedName>
</protein>
<keyword evidence="8 9" id="KW-0472">Membrane</keyword>
<evidence type="ECO:0000256" key="9">
    <source>
        <dbReference type="RuleBase" id="RU368073"/>
    </source>
</evidence>
<name>A0A8H7ZTS3_9FUNG</name>
<keyword evidence="4 9" id="KW-0256">Endoplasmic reticulum</keyword>
<dbReference type="GO" id="GO:0005789">
    <property type="term" value="C:endoplasmic reticulum membrane"/>
    <property type="evidence" value="ECO:0007669"/>
    <property type="project" value="UniProtKB-SubCell"/>
</dbReference>
<keyword evidence="2 9" id="KW-0813">Transport</keyword>
<dbReference type="GO" id="GO:0000139">
    <property type="term" value="C:Golgi membrane"/>
    <property type="evidence" value="ECO:0007669"/>
    <property type="project" value="UniProtKB-SubCell"/>
</dbReference>
<dbReference type="GO" id="GO:0015031">
    <property type="term" value="P:protein transport"/>
    <property type="evidence" value="ECO:0007669"/>
    <property type="project" value="UniProtKB-KW"/>
</dbReference>
<keyword evidence="11" id="KW-1185">Reference proteome</keyword>
<comment type="similarity">
    <text evidence="1 9">Belongs to the YIF1 family.</text>
</comment>
<comment type="subcellular location">
    <subcellularLocation>
        <location evidence="9">Endoplasmic reticulum membrane</location>
        <topology evidence="9">Multi-pass membrane protein</topology>
    </subcellularLocation>
    <subcellularLocation>
        <location evidence="9">Golgi apparatus membrane</location>
        <topology evidence="9">Multi-pass membrane protein</topology>
    </subcellularLocation>
</comment>
<accession>A0A8H7ZTS3</accession>
<evidence type="ECO:0000256" key="8">
    <source>
        <dbReference type="ARBA" id="ARBA00023136"/>
    </source>
</evidence>
<feature type="transmembrane region" description="Helical" evidence="9">
    <location>
        <begin position="25"/>
        <end position="50"/>
    </location>
</feature>
<organism evidence="10 11">
    <name type="scientific">Olpidium bornovanus</name>
    <dbReference type="NCBI Taxonomy" id="278681"/>
    <lineage>
        <taxon>Eukaryota</taxon>
        <taxon>Fungi</taxon>
        <taxon>Fungi incertae sedis</taxon>
        <taxon>Olpidiomycota</taxon>
        <taxon>Olpidiomycotina</taxon>
        <taxon>Olpidiomycetes</taxon>
        <taxon>Olpidiales</taxon>
        <taxon>Olpidiaceae</taxon>
        <taxon>Olpidium</taxon>
    </lineage>
</organism>
<dbReference type="GO" id="GO:0005793">
    <property type="term" value="C:endoplasmic reticulum-Golgi intermediate compartment"/>
    <property type="evidence" value="ECO:0007669"/>
    <property type="project" value="UniProtKB-UniRule"/>
</dbReference>
<evidence type="ECO:0000256" key="1">
    <source>
        <dbReference type="ARBA" id="ARBA00009727"/>
    </source>
</evidence>
<evidence type="ECO:0000313" key="11">
    <source>
        <dbReference type="Proteomes" id="UP000673691"/>
    </source>
</evidence>
<keyword evidence="6 9" id="KW-1133">Transmembrane helix</keyword>
<evidence type="ECO:0000256" key="5">
    <source>
        <dbReference type="ARBA" id="ARBA00022927"/>
    </source>
</evidence>
<feature type="transmembrane region" description="Helical" evidence="9">
    <location>
        <begin position="88"/>
        <end position="106"/>
    </location>
</feature>
<dbReference type="PANTHER" id="PTHR14083:SF0">
    <property type="entry name" value="YIP1D-INTERACTING FACTOR 1, ISOFORM C"/>
    <property type="match status" value="1"/>
</dbReference>
<reference evidence="10 11" key="1">
    <citation type="journal article" name="Sci. Rep.">
        <title>Genome-scale phylogenetic analyses confirm Olpidium as the closest living zoosporic fungus to the non-flagellated, terrestrial fungi.</title>
        <authorList>
            <person name="Chang Y."/>
            <person name="Rochon D."/>
            <person name="Sekimoto S."/>
            <person name="Wang Y."/>
            <person name="Chovatia M."/>
            <person name="Sandor L."/>
            <person name="Salamov A."/>
            <person name="Grigoriev I.V."/>
            <person name="Stajich J.E."/>
            <person name="Spatafora J.W."/>
        </authorList>
    </citation>
    <scope>NUCLEOTIDE SEQUENCE [LARGE SCALE GENOMIC DNA]</scope>
    <source>
        <strain evidence="10">S191</strain>
    </source>
</reference>
<comment type="function">
    <text evidence="9">Has a role in transport between endoplasmic reticulum and Golgi.</text>
</comment>
<keyword evidence="3 9" id="KW-0812">Transmembrane</keyword>
<dbReference type="AlphaFoldDB" id="A0A8H7ZTS3"/>
<dbReference type="EMBL" id="JAEFCI010006805">
    <property type="protein sequence ID" value="KAG5459463.1"/>
    <property type="molecule type" value="Genomic_DNA"/>
</dbReference>
<dbReference type="InterPro" id="IPR005578">
    <property type="entry name" value="Yif1_fam"/>
</dbReference>
<dbReference type="PANTHER" id="PTHR14083">
    <property type="entry name" value="YIP1 INTERACTING FACTOR HOMOLOG YIF1 PROTEIN"/>
    <property type="match status" value="1"/>
</dbReference>
<feature type="transmembrane region" description="Helical" evidence="9">
    <location>
        <begin position="62"/>
        <end position="82"/>
    </location>
</feature>
<feature type="transmembrane region" description="Helical" evidence="9">
    <location>
        <begin position="151"/>
        <end position="169"/>
    </location>
</feature>
<proteinExistence type="inferred from homology"/>
<evidence type="ECO:0000256" key="6">
    <source>
        <dbReference type="ARBA" id="ARBA00022989"/>
    </source>
</evidence>
<evidence type="ECO:0000256" key="3">
    <source>
        <dbReference type="ARBA" id="ARBA00022692"/>
    </source>
</evidence>
<gene>
    <name evidence="10" type="ORF">BJ554DRAFT_132</name>
</gene>
<dbReference type="GO" id="GO:0030134">
    <property type="term" value="C:COPII-coated ER to Golgi transport vesicle"/>
    <property type="evidence" value="ECO:0007669"/>
    <property type="project" value="TreeGrafter"/>
</dbReference>
<evidence type="ECO:0000256" key="4">
    <source>
        <dbReference type="ARBA" id="ARBA00022824"/>
    </source>
</evidence>
<keyword evidence="7 9" id="KW-0333">Golgi apparatus</keyword>
<dbReference type="Proteomes" id="UP000673691">
    <property type="component" value="Unassembled WGS sequence"/>
</dbReference>
<evidence type="ECO:0000256" key="2">
    <source>
        <dbReference type="ARBA" id="ARBA00022448"/>
    </source>
</evidence>
<dbReference type="Pfam" id="PF03878">
    <property type="entry name" value="YIF1"/>
    <property type="match status" value="1"/>
</dbReference>
<dbReference type="GO" id="GO:0006888">
    <property type="term" value="P:endoplasmic reticulum to Golgi vesicle-mediated transport"/>
    <property type="evidence" value="ECO:0007669"/>
    <property type="project" value="UniProtKB-UniRule"/>
</dbReference>
<dbReference type="OrthoDB" id="337750at2759"/>
<keyword evidence="5 9" id="KW-0653">Protein transport</keyword>
<sequence length="170" mass="18749">MAFATYVLLVGVALGRQSKFHPDHLWFTASTAIIVVILEVLLLKFLCYLWNITAELPLADLLSFYGYKFVGAIVILLVRFVLPGWPTHVALLYSGLSCGFFLLRSLRNAVMSVPLAARGPGAPPPVNATFSGHPRPISPSPFEGPERRRRVQILFMAAVLQIVALWYLAG</sequence>
<evidence type="ECO:0000256" key="7">
    <source>
        <dbReference type="ARBA" id="ARBA00023034"/>
    </source>
</evidence>